<dbReference type="Proteomes" id="UP000298138">
    <property type="component" value="Unassembled WGS sequence"/>
</dbReference>
<dbReference type="AlphaFoldDB" id="A0A4S2MPT3"/>
<organism evidence="2 3">
    <name type="scientific">Ascodesmis nigricans</name>
    <dbReference type="NCBI Taxonomy" id="341454"/>
    <lineage>
        <taxon>Eukaryota</taxon>
        <taxon>Fungi</taxon>
        <taxon>Dikarya</taxon>
        <taxon>Ascomycota</taxon>
        <taxon>Pezizomycotina</taxon>
        <taxon>Pezizomycetes</taxon>
        <taxon>Pezizales</taxon>
        <taxon>Ascodesmidaceae</taxon>
        <taxon>Ascodesmis</taxon>
    </lineage>
</organism>
<dbReference type="EMBL" id="ML220155">
    <property type="protein sequence ID" value="TGZ77309.1"/>
    <property type="molecule type" value="Genomic_DNA"/>
</dbReference>
<protein>
    <submittedName>
        <fullName evidence="2">Uncharacterized protein</fullName>
    </submittedName>
</protein>
<proteinExistence type="predicted"/>
<reference evidence="2 3" key="1">
    <citation type="submission" date="2019-04" db="EMBL/GenBank/DDBJ databases">
        <title>Comparative genomics and transcriptomics to analyze fruiting body development in filamentous ascomycetes.</title>
        <authorList>
            <consortium name="DOE Joint Genome Institute"/>
            <person name="Lutkenhaus R."/>
            <person name="Traeger S."/>
            <person name="Breuer J."/>
            <person name="Kuo A."/>
            <person name="Lipzen A."/>
            <person name="Pangilinan J."/>
            <person name="Dilworth D."/>
            <person name="Sandor L."/>
            <person name="Poggeler S."/>
            <person name="Barry K."/>
            <person name="Grigoriev I.V."/>
            <person name="Nowrousian M."/>
        </authorList>
    </citation>
    <scope>NUCLEOTIDE SEQUENCE [LARGE SCALE GENOMIC DNA]</scope>
    <source>
        <strain evidence="2 3">CBS 389.68</strain>
    </source>
</reference>
<feature type="region of interest" description="Disordered" evidence="1">
    <location>
        <begin position="1"/>
        <end position="26"/>
    </location>
</feature>
<evidence type="ECO:0000313" key="3">
    <source>
        <dbReference type="Proteomes" id="UP000298138"/>
    </source>
</evidence>
<name>A0A4S2MPT3_9PEZI</name>
<evidence type="ECO:0000256" key="1">
    <source>
        <dbReference type="SAM" id="MobiDB-lite"/>
    </source>
</evidence>
<evidence type="ECO:0000313" key="2">
    <source>
        <dbReference type="EMBL" id="TGZ77309.1"/>
    </source>
</evidence>
<accession>A0A4S2MPT3</accession>
<sequence length="184" mass="20781">MNGLRLTTHHCSTSAPSPSPPPEYAKAHSQTCEWEMSMFGKGFHVSSHCSPELSNENRRQPMVRHVPVRNSTTGSRLRTRHHPLSPPNKIIQITLTTHGLFVRHLAAPPRFAYWRCAGFPWLTSPDMNDPLFCEAKRITQIDAEGCKRQKQTLSMPQRKAAMYFAALSSAEVKISTFRLPELTS</sequence>
<dbReference type="InParanoid" id="A0A4S2MPT3"/>
<gene>
    <name evidence="2" type="ORF">EX30DRAFT_205103</name>
</gene>
<keyword evidence="3" id="KW-1185">Reference proteome</keyword>